<keyword evidence="3" id="KW-1185">Reference proteome</keyword>
<evidence type="ECO:0000313" key="2">
    <source>
        <dbReference type="EMBL" id="KAL0563740.1"/>
    </source>
</evidence>
<evidence type="ECO:0000256" key="1">
    <source>
        <dbReference type="SAM" id="MobiDB-lite"/>
    </source>
</evidence>
<reference evidence="2 3" key="1">
    <citation type="submission" date="2024-02" db="EMBL/GenBank/DDBJ databases">
        <title>A draft genome for the cacao thread blight pathogen Marasmius crinis-equi.</title>
        <authorList>
            <person name="Cohen S.P."/>
            <person name="Baruah I.K."/>
            <person name="Amoako-Attah I."/>
            <person name="Bukari Y."/>
            <person name="Meinhardt L.W."/>
            <person name="Bailey B.A."/>
        </authorList>
    </citation>
    <scope>NUCLEOTIDE SEQUENCE [LARGE SCALE GENOMIC DNA]</scope>
    <source>
        <strain evidence="2 3">GH-76</strain>
    </source>
</reference>
<gene>
    <name evidence="2" type="ORF">V5O48_018325</name>
</gene>
<evidence type="ECO:0000313" key="3">
    <source>
        <dbReference type="Proteomes" id="UP001465976"/>
    </source>
</evidence>
<accession>A0ABR3ELM7</accession>
<organism evidence="2 3">
    <name type="scientific">Marasmius crinis-equi</name>
    <dbReference type="NCBI Taxonomy" id="585013"/>
    <lineage>
        <taxon>Eukaryota</taxon>
        <taxon>Fungi</taxon>
        <taxon>Dikarya</taxon>
        <taxon>Basidiomycota</taxon>
        <taxon>Agaricomycotina</taxon>
        <taxon>Agaricomycetes</taxon>
        <taxon>Agaricomycetidae</taxon>
        <taxon>Agaricales</taxon>
        <taxon>Marasmiineae</taxon>
        <taxon>Marasmiaceae</taxon>
        <taxon>Marasmius</taxon>
    </lineage>
</organism>
<comment type="caution">
    <text evidence="2">The sequence shown here is derived from an EMBL/GenBank/DDBJ whole genome shotgun (WGS) entry which is preliminary data.</text>
</comment>
<feature type="region of interest" description="Disordered" evidence="1">
    <location>
        <begin position="1"/>
        <end position="87"/>
    </location>
</feature>
<dbReference type="EMBL" id="JBAHYK010003237">
    <property type="protein sequence ID" value="KAL0563740.1"/>
    <property type="molecule type" value="Genomic_DNA"/>
</dbReference>
<sequence>MHPRKQNAKAKEAAAATEQGSQEEEAGSQDSCDTARRVAQPEHGSKNQSHPVGEDGYISETPSRGGRLPAYLKGKRRAGPSNTVENDDGDVEVRVQILDSFKTENQALFAEFMRWKMAHKAERESKPPAANIERSPSVKIKEVVDEEATPFQREQVIARQQSAGASEIVSSVMADRIARLTDNETIGSLSPRRLHKERQPFDYVDPKSNIGRALNESVGREGTPSQNFKMKIKPIRPEKYNGEVSARKFIRFVKAVRRYMIDRNVPPERQVDIMTNDLEGIAYNFVERLCGDAPKMCTSGTHLV</sequence>
<feature type="compositionally biased region" description="Basic and acidic residues" evidence="1">
    <location>
        <begin position="33"/>
        <end position="45"/>
    </location>
</feature>
<protein>
    <submittedName>
        <fullName evidence="2">Uncharacterized protein</fullName>
    </submittedName>
</protein>
<dbReference type="Proteomes" id="UP001465976">
    <property type="component" value="Unassembled WGS sequence"/>
</dbReference>
<name>A0ABR3ELM7_9AGAR</name>
<proteinExistence type="predicted"/>